<dbReference type="Proteomes" id="UP000248840">
    <property type="component" value="Unassembled WGS sequence"/>
</dbReference>
<organism evidence="1 2">
    <name type="scientific">Flavobacterium aciduliphilum</name>
    <dbReference type="NCBI Taxonomy" id="1101402"/>
    <lineage>
        <taxon>Bacteria</taxon>
        <taxon>Pseudomonadati</taxon>
        <taxon>Bacteroidota</taxon>
        <taxon>Flavobacteriia</taxon>
        <taxon>Flavobacteriales</taxon>
        <taxon>Flavobacteriaceae</taxon>
        <taxon>Flavobacterium</taxon>
    </lineage>
</organism>
<accession>A0A328YR03</accession>
<evidence type="ECO:0000313" key="1">
    <source>
        <dbReference type="EMBL" id="RAR72506.1"/>
    </source>
</evidence>
<reference evidence="1 2" key="1">
    <citation type="submission" date="2018-06" db="EMBL/GenBank/DDBJ databases">
        <title>Genomic Encyclopedia of Archaeal and Bacterial Type Strains, Phase II (KMG-II): from individual species to whole genera.</title>
        <authorList>
            <person name="Goeker M."/>
        </authorList>
    </citation>
    <scope>NUCLEOTIDE SEQUENCE [LARGE SCALE GENOMIC DNA]</scope>
    <source>
        <strain evidence="1 2">DSM 25663</strain>
    </source>
</reference>
<name>A0A328YR03_9FLAO</name>
<dbReference type="EMBL" id="QLSZ01000005">
    <property type="protein sequence ID" value="RAR72506.1"/>
    <property type="molecule type" value="Genomic_DNA"/>
</dbReference>
<sequence length="86" mass="10278">MTVTRFIFINQFSYLVQHNSILNVYYVIQKKPQDCGFFIVIYYYYQKYFCTLSINSVAFANSNISIIDIFEFNSFAVSFNKLRYNS</sequence>
<proteinExistence type="predicted"/>
<protein>
    <submittedName>
        <fullName evidence="1">Uncharacterized protein</fullName>
    </submittedName>
</protein>
<keyword evidence="2" id="KW-1185">Reference proteome</keyword>
<gene>
    <name evidence="1" type="ORF">CLV55_10573</name>
</gene>
<comment type="caution">
    <text evidence="1">The sequence shown here is derived from an EMBL/GenBank/DDBJ whole genome shotgun (WGS) entry which is preliminary data.</text>
</comment>
<evidence type="ECO:0000313" key="2">
    <source>
        <dbReference type="Proteomes" id="UP000248840"/>
    </source>
</evidence>
<dbReference type="AlphaFoldDB" id="A0A328YR03"/>